<dbReference type="EMBL" id="LFVZ01000014">
    <property type="protein sequence ID" value="KTW26212.1"/>
    <property type="molecule type" value="Genomic_DNA"/>
</dbReference>
<dbReference type="Proteomes" id="UP000054454">
    <property type="component" value="Unassembled WGS sequence"/>
</dbReference>
<gene>
    <name evidence="3" type="ORF">T552_03103</name>
</gene>
<comment type="caution">
    <text evidence="3">The sequence shown here is derived from an EMBL/GenBank/DDBJ whole genome shotgun (WGS) entry which is preliminary data.</text>
</comment>
<evidence type="ECO:0000313" key="4">
    <source>
        <dbReference type="Proteomes" id="UP000054454"/>
    </source>
</evidence>
<dbReference type="Gene3D" id="2.60.200.20">
    <property type="match status" value="1"/>
</dbReference>
<organism evidence="3 4">
    <name type="scientific">Pneumocystis carinii (strain B80)</name>
    <name type="common">Rat pneumocystis pneumonia agent</name>
    <name type="synonym">Pneumocystis carinii f. sp. carinii</name>
    <dbReference type="NCBI Taxonomy" id="1408658"/>
    <lineage>
        <taxon>Eukaryota</taxon>
        <taxon>Fungi</taxon>
        <taxon>Dikarya</taxon>
        <taxon>Ascomycota</taxon>
        <taxon>Taphrinomycotina</taxon>
        <taxon>Pneumocystomycetes</taxon>
        <taxon>Pneumocystaceae</taxon>
        <taxon>Pneumocystis</taxon>
    </lineage>
</organism>
<dbReference type="OrthoDB" id="6288785at2759"/>
<feature type="domain" description="FHA" evidence="2">
    <location>
        <begin position="29"/>
        <end position="78"/>
    </location>
</feature>
<protein>
    <recommendedName>
        <fullName evidence="2">FHA domain-containing protein</fullName>
    </recommendedName>
</protein>
<dbReference type="PROSITE" id="PS50006">
    <property type="entry name" value="FHA_DOMAIN"/>
    <property type="match status" value="1"/>
</dbReference>
<sequence>MACLFGTLYVRKKGTEEEYAHFPITKRLNTFGRHLSCDVRLYDEVISRQHARLEIDDDGNAFLENLSVNGTFVNNNELDTSENRKFRLNTGDIISFSGHKFRWEYPTNEKKEEQVVINTPELKVYTPNKSMKQSPFLFANDKDVFDTYFMNKKPLHPILKENFVNEHVSIKIETPKNNILKSKMFDIVDSGLKNKESPLGDDKNLKIPTSSIQNSPVKQIISNDIFVLDSKDSLSEDKPDTSLPFSEKNIEIIKKECVDHDNFIKNEVFSSAKKSILDQDFQISDFSLASNIKLNASPAVDKSMDDLILNRSFEFESQRSDLSLDSSLIEKKNIFSEKENDTMDLGNSLKIKQTESESDKGVLPHPVISSSKIIPEKKISVSSTCKNFYNSQAFKLEENMIVSPPKEKSFNIFPDTQPSPLKSGSPVLHLVKKYYINTRDLPRQFRDFKTKGHVYKKRPSFPPFVASKVLNNPALTNLRSRHSISDPSLPLSACINKVEFVSEKQEKINLPATPLEFLEILNDSEKKLLGWAPLFSSSDNFKENSYELLGSKYGISSKNNLICGAALLNSDKKKRHHENNLCTNNKLDIICPEFKTFSPGKWVATHHGKKQKLYQSPISSVTKNILKNNLSIANVNCLNQCSSVNTLKDIDKFYSPGKWVLTAPGKKMRLYCSPDIRTKTSNKLVYDFKLKSFINPSQENDISLEDGSVEFDSGVNDFYDSYIDYTDKNENFCVTDVSYDSAIEKKVQFNDFISLNSQEEDSRCLEKLHVDASESTKNSTGFLKNIIDKSHKSPLVNNIDNVQEFCVNNKEDINDSKISFMDQIMVNFNTEVMDGELFNFAKLSSSTIGLESLTGNIQESISNEIGFKFNDNFSELSKCSVFKEGHMEINQSIQEDMPKFQSIDDEKSTENCDNQDAFMVEYFSPDHTKISDTTNENICSIKSDDIGNNNFTDIHVCSQQPEATVFMELSNNSLDLQNRYMDVNEDKDNVCSLTPEKDLGDTKKRASFFEDIETKEMLNHSFSDKISSKLDSDFLSIEKNNTSFEMIEVLEPDSTISQVDKCFHSTDIDSSFAKVKCDTTYEGISVELSQEQCVGSSSSNSMKRSTGSSVRGKSKQGFIIEKSSKKTQESKPVRASSRIREKAIKATNDKSKSESSEAMISHENVYHNKCRITRNSRKASVENNNNNNIIRSTRQMKSSGGTSRKKLTDDSFIPISKEIKISSSKECARMVRSRILNEKIEQSKAQSDFKDHTNIKNLQHQVIGSRKDDTIADKAVTKMLMKQNKKNPKKRSVSQASSITEKPSKRRSVLPINDENAKPSAKRACLRNRSK</sequence>
<feature type="compositionally biased region" description="Basic residues" evidence="1">
    <location>
        <begin position="1320"/>
        <end position="1331"/>
    </location>
</feature>
<dbReference type="CDD" id="cd22673">
    <property type="entry name" value="FHA_Ki67"/>
    <property type="match status" value="1"/>
</dbReference>
<dbReference type="SMART" id="SM00240">
    <property type="entry name" value="FHA"/>
    <property type="match status" value="1"/>
</dbReference>
<dbReference type="InterPro" id="IPR000253">
    <property type="entry name" value="FHA_dom"/>
</dbReference>
<evidence type="ECO:0000313" key="3">
    <source>
        <dbReference type="EMBL" id="KTW26212.1"/>
    </source>
</evidence>
<feature type="compositionally biased region" description="Basic residues" evidence="1">
    <location>
        <begin position="1283"/>
        <end position="1292"/>
    </location>
</feature>
<dbReference type="VEuPathDB" id="FungiDB:T552_03103"/>
<accession>A0A0W4ZCS3</accession>
<feature type="compositionally biased region" description="Basic and acidic residues" evidence="1">
    <location>
        <begin position="1122"/>
        <end position="1155"/>
    </location>
</feature>
<dbReference type="RefSeq" id="XP_018224756.1">
    <property type="nucleotide sequence ID" value="XM_018371620.1"/>
</dbReference>
<evidence type="ECO:0000259" key="2">
    <source>
        <dbReference type="PROSITE" id="PS50006"/>
    </source>
</evidence>
<feature type="compositionally biased region" description="Polar residues" evidence="1">
    <location>
        <begin position="1094"/>
        <end position="1111"/>
    </location>
</feature>
<dbReference type="Pfam" id="PF00498">
    <property type="entry name" value="FHA"/>
    <property type="match status" value="1"/>
</dbReference>
<feature type="region of interest" description="Disordered" evidence="1">
    <location>
        <begin position="1094"/>
        <end position="1161"/>
    </location>
</feature>
<dbReference type="InterPro" id="IPR008984">
    <property type="entry name" value="SMAD_FHA_dom_sf"/>
</dbReference>
<keyword evidence="4" id="KW-1185">Reference proteome</keyword>
<proteinExistence type="predicted"/>
<dbReference type="SUPFAM" id="SSF49879">
    <property type="entry name" value="SMAD/FHA domain"/>
    <property type="match status" value="1"/>
</dbReference>
<feature type="region of interest" description="Disordered" evidence="1">
    <location>
        <begin position="1281"/>
        <end position="1331"/>
    </location>
</feature>
<evidence type="ECO:0000256" key="1">
    <source>
        <dbReference type="SAM" id="MobiDB-lite"/>
    </source>
</evidence>
<dbReference type="GeneID" id="28937823"/>
<name>A0A0W4ZCS3_PNEC8</name>
<reference evidence="4" key="1">
    <citation type="journal article" date="2016" name="Nat. Commun.">
        <title>Genome analysis of three Pneumocystis species reveals adaptation mechanisms to life exclusively in mammalian hosts.</title>
        <authorList>
            <person name="Ma L."/>
            <person name="Chen Z."/>
            <person name="Huang D.W."/>
            <person name="Kutty G."/>
            <person name="Ishihara M."/>
            <person name="Wang H."/>
            <person name="Abouelleil A."/>
            <person name="Bishop L."/>
            <person name="Davey E."/>
            <person name="Deng R."/>
            <person name="Deng X."/>
            <person name="Fan L."/>
            <person name="Fantoni G."/>
            <person name="Fitzgerald M."/>
            <person name="Gogineni E."/>
            <person name="Goldberg J.M."/>
            <person name="Handley G."/>
            <person name="Hu X."/>
            <person name="Huber C."/>
            <person name="Jiao X."/>
            <person name="Jones K."/>
            <person name="Levin J.Z."/>
            <person name="Liu Y."/>
            <person name="Macdonald P."/>
            <person name="Melnikov A."/>
            <person name="Raley C."/>
            <person name="Sassi M."/>
            <person name="Sherman B.T."/>
            <person name="Song X."/>
            <person name="Sykes S."/>
            <person name="Tran B."/>
            <person name="Walsh L."/>
            <person name="Xia Y."/>
            <person name="Yang J."/>
            <person name="Young S."/>
            <person name="Zeng Q."/>
            <person name="Zheng X."/>
            <person name="Stephens R."/>
            <person name="Nusbaum C."/>
            <person name="Birren B.W."/>
            <person name="Azadi P."/>
            <person name="Lempicki R.A."/>
            <person name="Cuomo C.A."/>
            <person name="Kovacs J.A."/>
        </authorList>
    </citation>
    <scope>NUCLEOTIDE SEQUENCE [LARGE SCALE GENOMIC DNA]</scope>
    <source>
        <strain evidence="4">B80</strain>
    </source>
</reference>